<sequence>MKMSPSIKFTQKYVKQERIKGIPQEYNTKTSPMKTTWRSSMVFVMLCEANKRTCGQQ</sequence>
<evidence type="ECO:0000313" key="1">
    <source>
        <dbReference type="EMBL" id="CEK69456.1"/>
    </source>
</evidence>
<proteinExistence type="predicted"/>
<dbReference type="EMBL" id="HACG01022591">
    <property type="protein sequence ID" value="CEK69456.1"/>
    <property type="molecule type" value="Transcribed_RNA"/>
</dbReference>
<evidence type="ECO:0000313" key="2">
    <source>
        <dbReference type="EMBL" id="CEK69457.1"/>
    </source>
</evidence>
<dbReference type="AlphaFoldDB" id="A0A0B6ZM55"/>
<accession>A0A0B6ZM55</accession>
<reference evidence="2" key="1">
    <citation type="submission" date="2014-12" db="EMBL/GenBank/DDBJ databases">
        <title>Insight into the proteome of Arion vulgaris.</title>
        <authorList>
            <person name="Aradska J."/>
            <person name="Bulat T."/>
            <person name="Smidak R."/>
            <person name="Sarate P."/>
            <person name="Gangsoo J."/>
            <person name="Sialana F."/>
            <person name="Bilban M."/>
            <person name="Lubec G."/>
        </authorList>
    </citation>
    <scope>NUCLEOTIDE SEQUENCE</scope>
    <source>
        <tissue evidence="2">Skin</tissue>
    </source>
</reference>
<gene>
    <name evidence="2" type="primary">ORF70283</name>
    <name evidence="1" type="synonym">ORF70280</name>
</gene>
<protein>
    <submittedName>
        <fullName evidence="2">Uncharacterized protein</fullName>
    </submittedName>
</protein>
<organism evidence="2">
    <name type="scientific">Arion vulgaris</name>
    <dbReference type="NCBI Taxonomy" id="1028688"/>
    <lineage>
        <taxon>Eukaryota</taxon>
        <taxon>Metazoa</taxon>
        <taxon>Spiralia</taxon>
        <taxon>Lophotrochozoa</taxon>
        <taxon>Mollusca</taxon>
        <taxon>Gastropoda</taxon>
        <taxon>Heterobranchia</taxon>
        <taxon>Euthyneura</taxon>
        <taxon>Panpulmonata</taxon>
        <taxon>Eupulmonata</taxon>
        <taxon>Stylommatophora</taxon>
        <taxon>Helicina</taxon>
        <taxon>Arionoidea</taxon>
        <taxon>Arionidae</taxon>
        <taxon>Arion</taxon>
    </lineage>
</organism>
<name>A0A0B6ZM55_9EUPU</name>
<dbReference type="EMBL" id="HACG01022592">
    <property type="protein sequence ID" value="CEK69457.1"/>
    <property type="molecule type" value="Transcribed_RNA"/>
</dbReference>